<dbReference type="SUPFAM" id="SSF51735">
    <property type="entry name" value="NAD(P)-binding Rossmann-fold domains"/>
    <property type="match status" value="1"/>
</dbReference>
<accession>X1FJ36</accession>
<name>X1FJ36_9ZZZZ</name>
<dbReference type="EMBL" id="BARU01008853">
    <property type="protein sequence ID" value="GAH45686.1"/>
    <property type="molecule type" value="Genomic_DNA"/>
</dbReference>
<feature type="non-terminal residue" evidence="3">
    <location>
        <position position="1"/>
    </location>
</feature>
<dbReference type="InterPro" id="IPR036291">
    <property type="entry name" value="NAD(P)-bd_dom_sf"/>
</dbReference>
<dbReference type="AlphaFoldDB" id="X1FJ36"/>
<dbReference type="PANTHER" id="PTHR43574">
    <property type="entry name" value="EPIMERASE-RELATED"/>
    <property type="match status" value="1"/>
</dbReference>
<keyword evidence="1" id="KW-0520">NAD</keyword>
<evidence type="ECO:0000313" key="3">
    <source>
        <dbReference type="EMBL" id="GAH45686.1"/>
    </source>
</evidence>
<protein>
    <recommendedName>
        <fullName evidence="2">NAD(P)-binding domain-containing protein</fullName>
    </recommendedName>
</protein>
<feature type="domain" description="NAD(P)-binding" evidence="2">
    <location>
        <begin position="20"/>
        <end position="280"/>
    </location>
</feature>
<dbReference type="Gene3D" id="3.90.25.10">
    <property type="entry name" value="UDP-galactose 4-epimerase, domain 1"/>
    <property type="match status" value="1"/>
</dbReference>
<dbReference type="Gene3D" id="3.40.50.720">
    <property type="entry name" value="NAD(P)-binding Rossmann-like Domain"/>
    <property type="match status" value="1"/>
</dbReference>
<gene>
    <name evidence="3" type="ORF">S03H2_17210</name>
</gene>
<proteinExistence type="predicted"/>
<evidence type="ECO:0000256" key="1">
    <source>
        <dbReference type="ARBA" id="ARBA00023027"/>
    </source>
</evidence>
<comment type="caution">
    <text evidence="3">The sequence shown here is derived from an EMBL/GenBank/DDBJ whole genome shotgun (WGS) entry which is preliminary data.</text>
</comment>
<reference evidence="3" key="1">
    <citation type="journal article" date="2014" name="Front. Microbiol.">
        <title>High frequency of phylogenetically diverse reductive dehalogenase-homologous genes in deep subseafloor sedimentary metagenomes.</title>
        <authorList>
            <person name="Kawai M."/>
            <person name="Futagami T."/>
            <person name="Toyoda A."/>
            <person name="Takaki Y."/>
            <person name="Nishi S."/>
            <person name="Hori S."/>
            <person name="Arai W."/>
            <person name="Tsubouchi T."/>
            <person name="Morono Y."/>
            <person name="Uchiyama I."/>
            <person name="Ito T."/>
            <person name="Fujiyama A."/>
            <person name="Inagaki F."/>
            <person name="Takami H."/>
        </authorList>
    </citation>
    <scope>NUCLEOTIDE SEQUENCE</scope>
    <source>
        <strain evidence="3">Expedition CK06-06</strain>
    </source>
</reference>
<dbReference type="InterPro" id="IPR016040">
    <property type="entry name" value="NAD(P)-bd_dom"/>
</dbReference>
<organism evidence="3">
    <name type="scientific">marine sediment metagenome</name>
    <dbReference type="NCBI Taxonomy" id="412755"/>
    <lineage>
        <taxon>unclassified sequences</taxon>
        <taxon>metagenomes</taxon>
        <taxon>ecological metagenomes</taxon>
    </lineage>
</organism>
<sequence length="289" mass="33293">KVIVIDNFDDYYDPKIKRDNIKQYLGNRNFELREVDLRDPQELRRVFQSDKIAKVVHLAARAGVRPSLKNPLLYEEVNIKGTLNLLEVCKDYPVENFIFASSSSVYGTVSTPFVEDENLNKPTSFYAATKQSGELICHTYHHLYGIPITCLRLFTVYGPRQRPEMAIHKFTRLIDEGKEITIFGNGHSKRDYTYISDIIDGIMRGLHKKFNYEVFNLGGSQPIDLRELVALIESGLGKKARIRHLPDQPGDLPITFADLTKSRKILGYNPRIGIREGIRRFIEWHRGKP</sequence>
<dbReference type="PRINTS" id="PR01713">
    <property type="entry name" value="NUCEPIMERASE"/>
</dbReference>
<evidence type="ECO:0000259" key="2">
    <source>
        <dbReference type="Pfam" id="PF16363"/>
    </source>
</evidence>
<dbReference type="Pfam" id="PF16363">
    <property type="entry name" value="GDP_Man_Dehyd"/>
    <property type="match status" value="1"/>
</dbReference>